<dbReference type="GeneID" id="41974715"/>
<feature type="region of interest" description="Disordered" evidence="1">
    <location>
        <begin position="1"/>
        <end position="22"/>
    </location>
</feature>
<dbReference type="InParanoid" id="A0A507AMM8"/>
<accession>A0A507AMM8</accession>
<keyword evidence="3" id="KW-1185">Reference proteome</keyword>
<reference evidence="2 3" key="1">
    <citation type="submission" date="2019-06" db="EMBL/GenBank/DDBJ databases">
        <title>Draft genome sequence of the filamentous fungus Phialemoniopsis curvata isolated from diesel fuel.</title>
        <authorList>
            <person name="Varaljay V.A."/>
            <person name="Lyon W.J."/>
            <person name="Crouch A.L."/>
            <person name="Drake C.E."/>
            <person name="Hollomon J.M."/>
            <person name="Nadeau L.J."/>
            <person name="Nunn H.S."/>
            <person name="Stevenson B.S."/>
            <person name="Bojanowski C.L."/>
            <person name="Crookes-Goodson W.J."/>
        </authorList>
    </citation>
    <scope>NUCLEOTIDE SEQUENCE [LARGE SCALE GENOMIC DNA]</scope>
    <source>
        <strain evidence="2 3">D216</strain>
    </source>
</reference>
<gene>
    <name evidence="2" type="ORF">E0L32_007268</name>
</gene>
<sequence length="273" mass="28663">MSASSSNCISSIASSNKPSALSLGVLGSRPAHPLPPVVRRIALLPARPAAAAEPVLLQPPPPRRPALEERHVAHQHLLPLLDVPRRPHDVPPPPPPPLPTRISVPVPVPPAAAAAAAAIALRGSSRHRPDADGVGPARVVDARHPGEHAPVRAADRVRVAAQDVQVAAPGRLPGEPVLVAGVEVAPLPVGQAPHRGVREPDHLLEDELRVVPEEGGAVVAPAAAVWRGDAEQRLFFQYARPLADERRGEDAQPLPGRGADLPRGMRALYRGCD</sequence>
<organism evidence="2 3">
    <name type="scientific">Thyridium curvatum</name>
    <dbReference type="NCBI Taxonomy" id="1093900"/>
    <lineage>
        <taxon>Eukaryota</taxon>
        <taxon>Fungi</taxon>
        <taxon>Dikarya</taxon>
        <taxon>Ascomycota</taxon>
        <taxon>Pezizomycotina</taxon>
        <taxon>Sordariomycetes</taxon>
        <taxon>Sordariomycetidae</taxon>
        <taxon>Thyridiales</taxon>
        <taxon>Thyridiaceae</taxon>
        <taxon>Thyridium</taxon>
    </lineage>
</organism>
<feature type="region of interest" description="Disordered" evidence="1">
    <location>
        <begin position="245"/>
        <end position="265"/>
    </location>
</feature>
<evidence type="ECO:0000256" key="1">
    <source>
        <dbReference type="SAM" id="MobiDB-lite"/>
    </source>
</evidence>
<dbReference type="Proteomes" id="UP000319257">
    <property type="component" value="Unassembled WGS sequence"/>
</dbReference>
<name>A0A507AMM8_9PEZI</name>
<protein>
    <submittedName>
        <fullName evidence="2">Uncharacterized protein</fullName>
    </submittedName>
</protein>
<proteinExistence type="predicted"/>
<dbReference type="RefSeq" id="XP_030993676.1">
    <property type="nucleotide sequence ID" value="XM_031141993.1"/>
</dbReference>
<dbReference type="AlphaFoldDB" id="A0A507AMM8"/>
<comment type="caution">
    <text evidence="2">The sequence shown here is derived from an EMBL/GenBank/DDBJ whole genome shotgun (WGS) entry which is preliminary data.</text>
</comment>
<dbReference type="EMBL" id="SKBQ01000044">
    <property type="protein sequence ID" value="TPX11965.1"/>
    <property type="molecule type" value="Genomic_DNA"/>
</dbReference>
<evidence type="ECO:0000313" key="2">
    <source>
        <dbReference type="EMBL" id="TPX11965.1"/>
    </source>
</evidence>
<feature type="compositionally biased region" description="Low complexity" evidence="1">
    <location>
        <begin position="1"/>
        <end position="16"/>
    </location>
</feature>
<evidence type="ECO:0000313" key="3">
    <source>
        <dbReference type="Proteomes" id="UP000319257"/>
    </source>
</evidence>